<feature type="region of interest" description="Disordered" evidence="1">
    <location>
        <begin position="38"/>
        <end position="85"/>
    </location>
</feature>
<proteinExistence type="predicted"/>
<dbReference type="EMBL" id="QPFP01000007">
    <property type="protein sequence ID" value="TEB35571.1"/>
    <property type="molecule type" value="Genomic_DNA"/>
</dbReference>
<feature type="region of interest" description="Disordered" evidence="1">
    <location>
        <begin position="122"/>
        <end position="187"/>
    </location>
</feature>
<accession>A0A4Y7TNN4</accession>
<keyword evidence="3" id="KW-1185">Reference proteome</keyword>
<feature type="compositionally biased region" description="Basic and acidic residues" evidence="1">
    <location>
        <begin position="38"/>
        <end position="69"/>
    </location>
</feature>
<sequence length="187" mass="20894">MSTFIKNSSPSLAKRIEKEITNEAVEEDKKVQHALKELHNLEKADKKGTKRTDKAEKALDKAEHKEDTTQRALNKAAKKHQDAVTMISRREKELEALRVKEEKTHAALNNVKVQVEESIREKDAREKERMRRLEAASVTSSYVEGGAEAANHSPENIRSEGLPATTKPTNGPQGIPEALTAQPRQLA</sequence>
<organism evidence="2 3">
    <name type="scientific">Coprinellus micaceus</name>
    <name type="common">Glistening ink-cap mushroom</name>
    <name type="synonym">Coprinus micaceus</name>
    <dbReference type="NCBI Taxonomy" id="71717"/>
    <lineage>
        <taxon>Eukaryota</taxon>
        <taxon>Fungi</taxon>
        <taxon>Dikarya</taxon>
        <taxon>Basidiomycota</taxon>
        <taxon>Agaricomycotina</taxon>
        <taxon>Agaricomycetes</taxon>
        <taxon>Agaricomycetidae</taxon>
        <taxon>Agaricales</taxon>
        <taxon>Agaricineae</taxon>
        <taxon>Psathyrellaceae</taxon>
        <taxon>Coprinellus</taxon>
    </lineage>
</organism>
<comment type="caution">
    <text evidence="2">The sequence shown here is derived from an EMBL/GenBank/DDBJ whole genome shotgun (WGS) entry which is preliminary data.</text>
</comment>
<dbReference type="AlphaFoldDB" id="A0A4Y7TNN4"/>
<dbReference type="Proteomes" id="UP000298030">
    <property type="component" value="Unassembled WGS sequence"/>
</dbReference>
<evidence type="ECO:0000313" key="3">
    <source>
        <dbReference type="Proteomes" id="UP000298030"/>
    </source>
</evidence>
<evidence type="ECO:0000256" key="1">
    <source>
        <dbReference type="SAM" id="MobiDB-lite"/>
    </source>
</evidence>
<reference evidence="2 3" key="1">
    <citation type="journal article" date="2019" name="Nat. Ecol. Evol.">
        <title>Megaphylogeny resolves global patterns of mushroom evolution.</title>
        <authorList>
            <person name="Varga T."/>
            <person name="Krizsan K."/>
            <person name="Foldi C."/>
            <person name="Dima B."/>
            <person name="Sanchez-Garcia M."/>
            <person name="Sanchez-Ramirez S."/>
            <person name="Szollosi G.J."/>
            <person name="Szarkandi J.G."/>
            <person name="Papp V."/>
            <person name="Albert L."/>
            <person name="Andreopoulos W."/>
            <person name="Angelini C."/>
            <person name="Antonin V."/>
            <person name="Barry K.W."/>
            <person name="Bougher N.L."/>
            <person name="Buchanan P."/>
            <person name="Buyck B."/>
            <person name="Bense V."/>
            <person name="Catcheside P."/>
            <person name="Chovatia M."/>
            <person name="Cooper J."/>
            <person name="Damon W."/>
            <person name="Desjardin D."/>
            <person name="Finy P."/>
            <person name="Geml J."/>
            <person name="Haridas S."/>
            <person name="Hughes K."/>
            <person name="Justo A."/>
            <person name="Karasinski D."/>
            <person name="Kautmanova I."/>
            <person name="Kiss B."/>
            <person name="Kocsube S."/>
            <person name="Kotiranta H."/>
            <person name="LaButti K.M."/>
            <person name="Lechner B.E."/>
            <person name="Liimatainen K."/>
            <person name="Lipzen A."/>
            <person name="Lukacs Z."/>
            <person name="Mihaltcheva S."/>
            <person name="Morgado L.N."/>
            <person name="Niskanen T."/>
            <person name="Noordeloos M.E."/>
            <person name="Ohm R.A."/>
            <person name="Ortiz-Santana B."/>
            <person name="Ovrebo C."/>
            <person name="Racz N."/>
            <person name="Riley R."/>
            <person name="Savchenko A."/>
            <person name="Shiryaev A."/>
            <person name="Soop K."/>
            <person name="Spirin V."/>
            <person name="Szebenyi C."/>
            <person name="Tomsovsky M."/>
            <person name="Tulloss R.E."/>
            <person name="Uehling J."/>
            <person name="Grigoriev I.V."/>
            <person name="Vagvolgyi C."/>
            <person name="Papp T."/>
            <person name="Martin F.M."/>
            <person name="Miettinen O."/>
            <person name="Hibbett D.S."/>
            <person name="Nagy L.G."/>
        </authorList>
    </citation>
    <scope>NUCLEOTIDE SEQUENCE [LARGE SCALE GENOMIC DNA]</scope>
    <source>
        <strain evidence="2 3">FP101781</strain>
    </source>
</reference>
<evidence type="ECO:0000313" key="2">
    <source>
        <dbReference type="EMBL" id="TEB35571.1"/>
    </source>
</evidence>
<feature type="compositionally biased region" description="Basic and acidic residues" evidence="1">
    <location>
        <begin position="122"/>
        <end position="134"/>
    </location>
</feature>
<name>A0A4Y7TNN4_COPMI</name>
<dbReference type="OrthoDB" id="3364747at2759"/>
<protein>
    <submittedName>
        <fullName evidence="2">Uncharacterized protein</fullName>
    </submittedName>
</protein>
<gene>
    <name evidence="2" type="ORF">FA13DRAFT_1788195</name>
</gene>